<feature type="non-terminal residue" evidence="3">
    <location>
        <position position="151"/>
    </location>
</feature>
<dbReference type="InterPro" id="IPR027417">
    <property type="entry name" value="P-loop_NTPase"/>
</dbReference>
<gene>
    <name evidence="3" type="ORF">S03H2_49823</name>
</gene>
<keyword evidence="2" id="KW-0067">ATP-binding</keyword>
<dbReference type="InterPro" id="IPR044304">
    <property type="entry name" value="NUBPL-like"/>
</dbReference>
<dbReference type="Pfam" id="PF10609">
    <property type="entry name" value="ParA"/>
    <property type="match status" value="1"/>
</dbReference>
<protein>
    <recommendedName>
        <fullName evidence="4">CobQ/CobB/MinD/ParA nucleotide binding domain-containing protein</fullName>
    </recommendedName>
</protein>
<dbReference type="PANTHER" id="PTHR42961">
    <property type="entry name" value="IRON-SULFUR PROTEIN NUBPL"/>
    <property type="match status" value="1"/>
</dbReference>
<dbReference type="Gene3D" id="3.40.50.300">
    <property type="entry name" value="P-loop containing nucleotide triphosphate hydrolases"/>
    <property type="match status" value="1"/>
</dbReference>
<dbReference type="EMBL" id="BARU01031506">
    <property type="protein sequence ID" value="GAH75064.1"/>
    <property type="molecule type" value="Genomic_DNA"/>
</dbReference>
<dbReference type="InterPro" id="IPR033756">
    <property type="entry name" value="YlxH/NBP35"/>
</dbReference>
<dbReference type="PANTHER" id="PTHR42961:SF2">
    <property type="entry name" value="IRON-SULFUR PROTEIN NUBPL"/>
    <property type="match status" value="1"/>
</dbReference>
<name>X1J9M9_9ZZZZ</name>
<evidence type="ECO:0000256" key="2">
    <source>
        <dbReference type="ARBA" id="ARBA00022840"/>
    </source>
</evidence>
<evidence type="ECO:0000313" key="3">
    <source>
        <dbReference type="EMBL" id="GAH75064.1"/>
    </source>
</evidence>
<keyword evidence="1" id="KW-0547">Nucleotide-binding</keyword>
<sequence>MMMRKIVICSLKGGTGKSTVSSNLTRSLNRLGFRVGYLDADITAPTGSEAFGLEKPPAWELDAAADGGRGAIVPYDVDGIKFITLASHFGQAPAVLWNEEEKIDAARQLLQGVVAWADLDWLVLDTPPSSSGEMQALYDYITELYGVVLVF</sequence>
<reference evidence="3" key="1">
    <citation type="journal article" date="2014" name="Front. Microbiol.">
        <title>High frequency of phylogenetically diverse reductive dehalogenase-homologous genes in deep subseafloor sedimentary metagenomes.</title>
        <authorList>
            <person name="Kawai M."/>
            <person name="Futagami T."/>
            <person name="Toyoda A."/>
            <person name="Takaki Y."/>
            <person name="Nishi S."/>
            <person name="Hori S."/>
            <person name="Arai W."/>
            <person name="Tsubouchi T."/>
            <person name="Morono Y."/>
            <person name="Uchiyama I."/>
            <person name="Ito T."/>
            <person name="Fujiyama A."/>
            <person name="Inagaki F."/>
            <person name="Takami H."/>
        </authorList>
    </citation>
    <scope>NUCLEOTIDE SEQUENCE</scope>
    <source>
        <strain evidence="3">Expedition CK06-06</strain>
    </source>
</reference>
<evidence type="ECO:0008006" key="4">
    <source>
        <dbReference type="Google" id="ProtNLM"/>
    </source>
</evidence>
<dbReference type="GO" id="GO:0005524">
    <property type="term" value="F:ATP binding"/>
    <property type="evidence" value="ECO:0007669"/>
    <property type="project" value="UniProtKB-KW"/>
</dbReference>
<evidence type="ECO:0000256" key="1">
    <source>
        <dbReference type="ARBA" id="ARBA00022741"/>
    </source>
</evidence>
<dbReference type="GO" id="GO:0051539">
    <property type="term" value="F:4 iron, 4 sulfur cluster binding"/>
    <property type="evidence" value="ECO:0007669"/>
    <property type="project" value="TreeGrafter"/>
</dbReference>
<dbReference type="AlphaFoldDB" id="X1J9M9"/>
<organism evidence="3">
    <name type="scientific">marine sediment metagenome</name>
    <dbReference type="NCBI Taxonomy" id="412755"/>
    <lineage>
        <taxon>unclassified sequences</taxon>
        <taxon>metagenomes</taxon>
        <taxon>ecological metagenomes</taxon>
    </lineage>
</organism>
<dbReference type="SUPFAM" id="SSF52540">
    <property type="entry name" value="P-loop containing nucleoside triphosphate hydrolases"/>
    <property type="match status" value="1"/>
</dbReference>
<comment type="caution">
    <text evidence="3">The sequence shown here is derived from an EMBL/GenBank/DDBJ whole genome shotgun (WGS) entry which is preliminary data.</text>
</comment>
<dbReference type="GO" id="GO:0016226">
    <property type="term" value="P:iron-sulfur cluster assembly"/>
    <property type="evidence" value="ECO:0007669"/>
    <property type="project" value="InterPro"/>
</dbReference>
<proteinExistence type="predicted"/>
<accession>X1J9M9</accession>